<keyword evidence="2" id="KW-1185">Reference proteome</keyword>
<accession>A0A6G1C612</accession>
<sequence>MVGSMQATEEAATNVITLGRFIDVSACPGQSAATSLAGSFHGAATARKRTYREPKLRLEKEKPSAACGNDAFARGGVVQMVPLVSRWDTRTLDSGSTLKAQQPSAAEIS</sequence>
<protein>
    <submittedName>
        <fullName evidence="1">Uncharacterized protein</fullName>
    </submittedName>
</protein>
<reference evidence="1 2" key="1">
    <citation type="submission" date="2019-11" db="EMBL/GenBank/DDBJ databases">
        <title>Whole genome sequence of Oryza granulata.</title>
        <authorList>
            <person name="Li W."/>
        </authorList>
    </citation>
    <scope>NUCLEOTIDE SEQUENCE [LARGE SCALE GENOMIC DNA]</scope>
    <source>
        <strain evidence="2">cv. Menghai</strain>
        <tissue evidence="1">Leaf</tissue>
    </source>
</reference>
<dbReference type="EMBL" id="SPHZ02000010">
    <property type="protein sequence ID" value="KAF0895689.1"/>
    <property type="molecule type" value="Genomic_DNA"/>
</dbReference>
<evidence type="ECO:0000313" key="1">
    <source>
        <dbReference type="EMBL" id="KAF0895689.1"/>
    </source>
</evidence>
<evidence type="ECO:0000313" key="2">
    <source>
        <dbReference type="Proteomes" id="UP000479710"/>
    </source>
</evidence>
<organism evidence="1 2">
    <name type="scientific">Oryza meyeriana var. granulata</name>
    <dbReference type="NCBI Taxonomy" id="110450"/>
    <lineage>
        <taxon>Eukaryota</taxon>
        <taxon>Viridiplantae</taxon>
        <taxon>Streptophyta</taxon>
        <taxon>Embryophyta</taxon>
        <taxon>Tracheophyta</taxon>
        <taxon>Spermatophyta</taxon>
        <taxon>Magnoliopsida</taxon>
        <taxon>Liliopsida</taxon>
        <taxon>Poales</taxon>
        <taxon>Poaceae</taxon>
        <taxon>BOP clade</taxon>
        <taxon>Oryzoideae</taxon>
        <taxon>Oryzeae</taxon>
        <taxon>Oryzinae</taxon>
        <taxon>Oryza</taxon>
        <taxon>Oryza meyeriana</taxon>
    </lineage>
</organism>
<dbReference type="Proteomes" id="UP000479710">
    <property type="component" value="Unassembled WGS sequence"/>
</dbReference>
<comment type="caution">
    <text evidence="1">The sequence shown here is derived from an EMBL/GenBank/DDBJ whole genome shotgun (WGS) entry which is preliminary data.</text>
</comment>
<proteinExistence type="predicted"/>
<gene>
    <name evidence="1" type="ORF">E2562_014308</name>
</gene>
<name>A0A6G1C612_9ORYZ</name>
<dbReference type="AlphaFoldDB" id="A0A6G1C612"/>